<evidence type="ECO:0008006" key="3">
    <source>
        <dbReference type="Google" id="ProtNLM"/>
    </source>
</evidence>
<sequence length="324" mass="36072">MDDAVAAVQDELLKASRSALIGQVRLNDVSVNWYNWRIDHAMFTRVVKDQKFPYDAPNSSSAPHSSEWATFWIEQVDSYIVILNQTVVDEHRAEPIEVDANGIAADVGVNDAVATPAIDTTLPAMAQSSIVPRQVVWTCANCDEAGHTLGDCVTPKIGDCDIDGCPLCNTKRHSFDECRNTQYLGTEAILNMLYFRRSGKCQIRSDREIYVLLKQYAEQLESHGVDVVDMLKITAPWTRSFTAKFLRNPESADKMKAYSYLTKNLQPLETDTSVNIDDIMGGKVSSSYSAYHKQQTSAACDTLMEKKDALEGFRKLALENLGIA</sequence>
<keyword evidence="2" id="KW-1185">Reference proteome</keyword>
<dbReference type="GeneID" id="92078113"/>
<evidence type="ECO:0000313" key="1">
    <source>
        <dbReference type="EMBL" id="KAK7947943.1"/>
    </source>
</evidence>
<proteinExistence type="predicted"/>
<dbReference type="InterPro" id="IPR036875">
    <property type="entry name" value="Znf_CCHC_sf"/>
</dbReference>
<dbReference type="SUPFAM" id="SSF57756">
    <property type="entry name" value="Retrovirus zinc finger-like domains"/>
    <property type="match status" value="1"/>
</dbReference>
<name>A0ABR1Q603_9PEZI</name>
<dbReference type="EMBL" id="JAQQWE010000006">
    <property type="protein sequence ID" value="KAK7947943.1"/>
    <property type="molecule type" value="Genomic_DNA"/>
</dbReference>
<gene>
    <name evidence="1" type="ORF">PG986_008829</name>
</gene>
<dbReference type="RefSeq" id="XP_066697449.1">
    <property type="nucleotide sequence ID" value="XM_066845051.1"/>
</dbReference>
<dbReference type="Proteomes" id="UP001391051">
    <property type="component" value="Unassembled WGS sequence"/>
</dbReference>
<organism evidence="1 2">
    <name type="scientific">Apiospora aurea</name>
    <dbReference type="NCBI Taxonomy" id="335848"/>
    <lineage>
        <taxon>Eukaryota</taxon>
        <taxon>Fungi</taxon>
        <taxon>Dikarya</taxon>
        <taxon>Ascomycota</taxon>
        <taxon>Pezizomycotina</taxon>
        <taxon>Sordariomycetes</taxon>
        <taxon>Xylariomycetidae</taxon>
        <taxon>Amphisphaeriales</taxon>
        <taxon>Apiosporaceae</taxon>
        <taxon>Apiospora</taxon>
    </lineage>
</organism>
<protein>
    <recommendedName>
        <fullName evidence="3">CCHC-type domain-containing protein</fullName>
    </recommendedName>
</protein>
<comment type="caution">
    <text evidence="1">The sequence shown here is derived from an EMBL/GenBank/DDBJ whole genome shotgun (WGS) entry which is preliminary data.</text>
</comment>
<evidence type="ECO:0000313" key="2">
    <source>
        <dbReference type="Proteomes" id="UP001391051"/>
    </source>
</evidence>
<accession>A0ABR1Q603</accession>
<reference evidence="1 2" key="1">
    <citation type="submission" date="2023-01" db="EMBL/GenBank/DDBJ databases">
        <title>Analysis of 21 Apiospora genomes using comparative genomics revels a genus with tremendous synthesis potential of carbohydrate active enzymes and secondary metabolites.</title>
        <authorList>
            <person name="Sorensen T."/>
        </authorList>
    </citation>
    <scope>NUCLEOTIDE SEQUENCE [LARGE SCALE GENOMIC DNA]</scope>
    <source>
        <strain evidence="1 2">CBS 24483</strain>
    </source>
</reference>